<dbReference type="Pfam" id="PF14527">
    <property type="entry name" value="LAGLIDADG_WhiA"/>
    <property type="match status" value="1"/>
</dbReference>
<protein>
    <submittedName>
        <fullName evidence="2">WhiA LAGLIDADG-like domain-containing protein</fullName>
    </submittedName>
</protein>
<sequence length="217" mass="25910">MSSYFKINEHYFKTWTSEMAYILGFFYANGNISNHQTILFSHYEKDILEKIRHKLDSNHPIHQDQKTGLYNLHMNSQFIKNDLFNHFKMVTSSSKEAEFPSVPTLYLNHFIRGYFDGKGHIYKSGYLIGFDGGSNAFMQELKNILTQRSFNTKLVTSEKQYQVYISGINSVNDFANWMYKHKNLYVKRKYELFHYINHEDFNLINEKNMSYRLKKVQ</sequence>
<proteinExistence type="predicted"/>
<dbReference type="EMBL" id="FNIG01000006">
    <property type="protein sequence ID" value="SDN58737.1"/>
    <property type="molecule type" value="Genomic_DNA"/>
</dbReference>
<accession>A0A1H0CLH6</accession>
<dbReference type="PROSITE" id="PS50819">
    <property type="entry name" value="INTEIN_ENDONUCLEASE"/>
    <property type="match status" value="1"/>
</dbReference>
<dbReference type="InterPro" id="IPR039518">
    <property type="entry name" value="WhiA_LAGLIDADG_dom"/>
</dbReference>
<dbReference type="SUPFAM" id="SSF55608">
    <property type="entry name" value="Homing endonucleases"/>
    <property type="match status" value="2"/>
</dbReference>
<reference evidence="2 3" key="1">
    <citation type="submission" date="2016-10" db="EMBL/GenBank/DDBJ databases">
        <authorList>
            <person name="de Groot N.N."/>
        </authorList>
    </citation>
    <scope>NUCLEOTIDE SEQUENCE [LARGE SCALE GENOMIC DNA]</scope>
    <source>
        <strain evidence="2 3">CGMCC 1.3442</strain>
    </source>
</reference>
<keyword evidence="3" id="KW-1185">Reference proteome</keyword>
<dbReference type="OrthoDB" id="961985at2"/>
<evidence type="ECO:0000259" key="1">
    <source>
        <dbReference type="PROSITE" id="PS50819"/>
    </source>
</evidence>
<organism evidence="2 3">
    <name type="scientific">Tenuibacillus multivorans</name>
    <dbReference type="NCBI Taxonomy" id="237069"/>
    <lineage>
        <taxon>Bacteria</taxon>
        <taxon>Bacillati</taxon>
        <taxon>Bacillota</taxon>
        <taxon>Bacilli</taxon>
        <taxon>Bacillales</taxon>
        <taxon>Bacillaceae</taxon>
        <taxon>Tenuibacillus</taxon>
    </lineage>
</organism>
<dbReference type="InterPro" id="IPR004042">
    <property type="entry name" value="Intein_endonuc_central"/>
</dbReference>
<dbReference type="Gene3D" id="3.10.28.10">
    <property type="entry name" value="Homing endonucleases"/>
    <property type="match status" value="1"/>
</dbReference>
<dbReference type="GO" id="GO:0004519">
    <property type="term" value="F:endonuclease activity"/>
    <property type="evidence" value="ECO:0007669"/>
    <property type="project" value="InterPro"/>
</dbReference>
<evidence type="ECO:0000313" key="3">
    <source>
        <dbReference type="Proteomes" id="UP000199334"/>
    </source>
</evidence>
<name>A0A1H0CLH6_9BACI</name>
<dbReference type="STRING" id="237069.SAMN05216498_2586"/>
<dbReference type="InterPro" id="IPR027434">
    <property type="entry name" value="Homing_endonucl"/>
</dbReference>
<dbReference type="AlphaFoldDB" id="A0A1H0CLH6"/>
<dbReference type="Proteomes" id="UP000199334">
    <property type="component" value="Unassembled WGS sequence"/>
</dbReference>
<evidence type="ECO:0000313" key="2">
    <source>
        <dbReference type="EMBL" id="SDN58737.1"/>
    </source>
</evidence>
<feature type="domain" description="DOD-type homing endonuclease" evidence="1">
    <location>
        <begin position="22"/>
        <end position="150"/>
    </location>
</feature>
<gene>
    <name evidence="2" type="ORF">SAMN05216498_2586</name>
</gene>